<keyword evidence="6 13" id="KW-0863">Zinc-finger</keyword>
<evidence type="ECO:0000256" key="3">
    <source>
        <dbReference type="ARBA" id="ARBA00022499"/>
    </source>
</evidence>
<keyword evidence="3" id="KW-1017">Isopeptide bond</keyword>
<evidence type="ECO:0000256" key="7">
    <source>
        <dbReference type="ARBA" id="ARBA00022833"/>
    </source>
</evidence>
<feature type="compositionally biased region" description="Basic and acidic residues" evidence="14">
    <location>
        <begin position="45"/>
        <end position="55"/>
    </location>
</feature>
<dbReference type="GO" id="GO:0008270">
    <property type="term" value="F:zinc ion binding"/>
    <property type="evidence" value="ECO:0007669"/>
    <property type="project" value="UniProtKB-KW"/>
</dbReference>
<dbReference type="PANTHER" id="PTHR14003">
    <property type="entry name" value="TRANSCRIPTIONAL REPRESSOR PROTEIN YY"/>
    <property type="match status" value="1"/>
</dbReference>
<feature type="region of interest" description="Disordered" evidence="14">
    <location>
        <begin position="334"/>
        <end position="374"/>
    </location>
</feature>
<evidence type="ECO:0000256" key="6">
    <source>
        <dbReference type="ARBA" id="ARBA00022771"/>
    </source>
</evidence>
<evidence type="ECO:0000256" key="10">
    <source>
        <dbReference type="ARBA" id="ARBA00023125"/>
    </source>
</evidence>
<evidence type="ECO:0000259" key="15">
    <source>
        <dbReference type="PROSITE" id="PS50157"/>
    </source>
</evidence>
<feature type="domain" description="C2H2-type" evidence="15">
    <location>
        <begin position="263"/>
        <end position="290"/>
    </location>
</feature>
<name>A0A674K2S4_9SAUR</name>
<evidence type="ECO:0000313" key="17">
    <source>
        <dbReference type="Proteomes" id="UP000472274"/>
    </source>
</evidence>
<keyword evidence="5" id="KW-0677">Repeat</keyword>
<sequence>MCSDHARHSGDLISVGAERGLVLLAQRWLDSLCVPGGIVAEAQRLEEHPPHREQRQMASGRRVFWSPEQRDPQDAHRVEDQCGAALSNSPEQPVLLPGSEPPLPSAGAGSGPGWARVPCESRDVAAPYAAQAGERPRASSAVKSQFCSPADEPVQCDRRFPQPTGLAAHQPKPSGQRPHACSEGGQSFKQHQNPIIHLRTHGKAKPHQCSQCGQSFLHRSRLTYHARIHTGERPYACAQCGKSYSRKEHLQNHQRLHTGERPFQCHECGKCYIRKEHLQYHQRVHTGERPFQCAACGRSFIRKQNLLKHQRVHTGERPYQCGECGRSFRYKESLKDHQRTHDAEPGLPPGLHPGAGLRKQMPRCERGAKGGSGS</sequence>
<keyword evidence="9" id="KW-0805">Transcription regulation</keyword>
<feature type="compositionally biased region" description="Basic and acidic residues" evidence="14">
    <location>
        <begin position="68"/>
        <end position="80"/>
    </location>
</feature>
<dbReference type="Ensembl" id="ENSTMTT00000027658.1">
    <property type="protein sequence ID" value="ENSTMTP00000026692.1"/>
    <property type="gene ID" value="ENSTMTG00000019518.1"/>
</dbReference>
<dbReference type="FunFam" id="3.30.160.60:FF:000478">
    <property type="entry name" value="Zinc finger protein 133"/>
    <property type="match status" value="1"/>
</dbReference>
<feature type="region of interest" description="Disordered" evidence="14">
    <location>
        <begin position="45"/>
        <end position="115"/>
    </location>
</feature>
<evidence type="ECO:0000256" key="12">
    <source>
        <dbReference type="ARBA" id="ARBA00023242"/>
    </source>
</evidence>
<dbReference type="PANTHER" id="PTHR14003:SF23">
    <property type="entry name" value="ZINC FINGER PROTEIN 143"/>
    <property type="match status" value="1"/>
</dbReference>
<dbReference type="InParanoid" id="A0A674K2S4"/>
<feature type="compositionally biased region" description="Basic and acidic residues" evidence="14">
    <location>
        <begin position="334"/>
        <end position="344"/>
    </location>
</feature>
<evidence type="ECO:0000256" key="9">
    <source>
        <dbReference type="ARBA" id="ARBA00023015"/>
    </source>
</evidence>
<dbReference type="FunFam" id="3.30.160.60:FF:001343">
    <property type="entry name" value="Zinc finger protein 568"/>
    <property type="match status" value="1"/>
</dbReference>
<feature type="domain" description="C2H2-type" evidence="15">
    <location>
        <begin position="207"/>
        <end position="234"/>
    </location>
</feature>
<evidence type="ECO:0000256" key="8">
    <source>
        <dbReference type="ARBA" id="ARBA00022843"/>
    </source>
</evidence>
<reference evidence="16" key="1">
    <citation type="submission" date="2025-08" db="UniProtKB">
        <authorList>
            <consortium name="Ensembl"/>
        </authorList>
    </citation>
    <scope>IDENTIFICATION</scope>
</reference>
<comment type="similarity">
    <text evidence="2">Belongs to the krueppel C2H2-type zinc-finger protein family.</text>
</comment>
<reference evidence="16" key="2">
    <citation type="submission" date="2025-09" db="UniProtKB">
        <authorList>
            <consortium name="Ensembl"/>
        </authorList>
    </citation>
    <scope>IDENTIFICATION</scope>
</reference>
<dbReference type="PROSITE" id="PS00028">
    <property type="entry name" value="ZINC_FINGER_C2H2_1"/>
    <property type="match status" value="5"/>
</dbReference>
<dbReference type="GO" id="GO:0005667">
    <property type="term" value="C:transcription regulator complex"/>
    <property type="evidence" value="ECO:0007669"/>
    <property type="project" value="TreeGrafter"/>
</dbReference>
<dbReference type="InterPro" id="IPR036236">
    <property type="entry name" value="Znf_C2H2_sf"/>
</dbReference>
<evidence type="ECO:0000256" key="5">
    <source>
        <dbReference type="ARBA" id="ARBA00022737"/>
    </source>
</evidence>
<organism evidence="16 17">
    <name type="scientific">Terrapene triunguis</name>
    <name type="common">Three-toed box turtle</name>
    <dbReference type="NCBI Taxonomy" id="2587831"/>
    <lineage>
        <taxon>Eukaryota</taxon>
        <taxon>Metazoa</taxon>
        <taxon>Chordata</taxon>
        <taxon>Craniata</taxon>
        <taxon>Vertebrata</taxon>
        <taxon>Euteleostomi</taxon>
        <taxon>Archelosauria</taxon>
        <taxon>Testudinata</taxon>
        <taxon>Testudines</taxon>
        <taxon>Cryptodira</taxon>
        <taxon>Durocryptodira</taxon>
        <taxon>Testudinoidea</taxon>
        <taxon>Emydidae</taxon>
        <taxon>Terrapene</taxon>
    </lineage>
</organism>
<evidence type="ECO:0000256" key="11">
    <source>
        <dbReference type="ARBA" id="ARBA00023163"/>
    </source>
</evidence>
<evidence type="ECO:0000256" key="4">
    <source>
        <dbReference type="ARBA" id="ARBA00022723"/>
    </source>
</evidence>
<keyword evidence="10" id="KW-0238">DNA-binding</keyword>
<dbReference type="FunFam" id="3.30.160.60:FF:001415">
    <property type="entry name" value="zinc finger protein 282"/>
    <property type="match status" value="1"/>
</dbReference>
<dbReference type="Proteomes" id="UP000472274">
    <property type="component" value="Unplaced"/>
</dbReference>
<dbReference type="SMART" id="SM00355">
    <property type="entry name" value="ZnF_C2H2"/>
    <property type="match status" value="6"/>
</dbReference>
<dbReference type="FunFam" id="3.30.160.60:FF:000414">
    <property type="entry name" value="Zinc finger protein 398"/>
    <property type="match status" value="1"/>
</dbReference>
<dbReference type="InterPro" id="IPR013087">
    <property type="entry name" value="Znf_C2H2_type"/>
</dbReference>
<keyword evidence="7" id="KW-0862">Zinc</keyword>
<keyword evidence="4" id="KW-0479">Metal-binding</keyword>
<keyword evidence="12" id="KW-0539">Nucleus</keyword>
<evidence type="ECO:0000256" key="2">
    <source>
        <dbReference type="ARBA" id="ARBA00006991"/>
    </source>
</evidence>
<dbReference type="Pfam" id="PF00096">
    <property type="entry name" value="zf-C2H2"/>
    <property type="match status" value="4"/>
</dbReference>
<protein>
    <recommendedName>
        <fullName evidence="15">C2H2-type domain-containing protein</fullName>
    </recommendedName>
</protein>
<evidence type="ECO:0000313" key="16">
    <source>
        <dbReference type="Ensembl" id="ENSTMTP00000026692.1"/>
    </source>
</evidence>
<accession>A0A674K2S4</accession>
<evidence type="ECO:0000256" key="14">
    <source>
        <dbReference type="SAM" id="MobiDB-lite"/>
    </source>
</evidence>
<proteinExistence type="inferred from homology"/>
<feature type="domain" description="C2H2-type" evidence="15">
    <location>
        <begin position="319"/>
        <end position="346"/>
    </location>
</feature>
<keyword evidence="11" id="KW-0804">Transcription</keyword>
<dbReference type="GO" id="GO:0000978">
    <property type="term" value="F:RNA polymerase II cis-regulatory region sequence-specific DNA binding"/>
    <property type="evidence" value="ECO:0007669"/>
    <property type="project" value="TreeGrafter"/>
</dbReference>
<dbReference type="FunFam" id="3.30.160.60:FF:000617">
    <property type="entry name" value="Zinc finger protein 777"/>
    <property type="match status" value="1"/>
</dbReference>
<dbReference type="GO" id="GO:0031519">
    <property type="term" value="C:PcG protein complex"/>
    <property type="evidence" value="ECO:0007669"/>
    <property type="project" value="TreeGrafter"/>
</dbReference>
<dbReference type="GeneTree" id="ENSGT01150000286939"/>
<dbReference type="GO" id="GO:0000981">
    <property type="term" value="F:DNA-binding transcription factor activity, RNA polymerase II-specific"/>
    <property type="evidence" value="ECO:0007669"/>
    <property type="project" value="TreeGrafter"/>
</dbReference>
<dbReference type="Gene3D" id="3.30.160.60">
    <property type="entry name" value="Classic Zinc Finger"/>
    <property type="match status" value="6"/>
</dbReference>
<dbReference type="GO" id="GO:0000785">
    <property type="term" value="C:chromatin"/>
    <property type="evidence" value="ECO:0007669"/>
    <property type="project" value="TreeGrafter"/>
</dbReference>
<dbReference type="PROSITE" id="PS50157">
    <property type="entry name" value="ZINC_FINGER_C2H2_2"/>
    <property type="match status" value="6"/>
</dbReference>
<feature type="domain" description="C2H2-type" evidence="15">
    <location>
        <begin position="179"/>
        <end position="206"/>
    </location>
</feature>
<feature type="domain" description="C2H2-type" evidence="15">
    <location>
        <begin position="291"/>
        <end position="318"/>
    </location>
</feature>
<evidence type="ECO:0000256" key="13">
    <source>
        <dbReference type="PROSITE-ProRule" id="PRU00042"/>
    </source>
</evidence>
<dbReference type="SUPFAM" id="SSF57667">
    <property type="entry name" value="beta-beta-alpha zinc fingers"/>
    <property type="match status" value="4"/>
</dbReference>
<feature type="domain" description="C2H2-type" evidence="15">
    <location>
        <begin position="235"/>
        <end position="262"/>
    </location>
</feature>
<dbReference type="AlphaFoldDB" id="A0A674K2S4"/>
<keyword evidence="8" id="KW-0832">Ubl conjugation</keyword>
<evidence type="ECO:0000256" key="1">
    <source>
        <dbReference type="ARBA" id="ARBA00004123"/>
    </source>
</evidence>
<keyword evidence="17" id="KW-1185">Reference proteome</keyword>
<comment type="subcellular location">
    <subcellularLocation>
        <location evidence="1">Nucleus</location>
    </subcellularLocation>
</comment>
<feature type="region of interest" description="Disordered" evidence="14">
    <location>
        <begin position="159"/>
        <end position="187"/>
    </location>
</feature>